<name>A0A0H3I413_PECPM</name>
<dbReference type="Proteomes" id="UP000008044">
    <property type="component" value="Chromosome"/>
</dbReference>
<dbReference type="Pfam" id="PF14136">
    <property type="entry name" value="DUF4303"/>
    <property type="match status" value="1"/>
</dbReference>
<reference evidence="1" key="2">
    <citation type="submission" date="2012-03" db="EMBL/GenBank/DDBJ databases">
        <authorList>
            <person name="Koskinen P."/>
            <person name="Laine P."/>
            <person name="Niemi O."/>
            <person name="Nykyri J."/>
            <person name="Harjunpaa H."/>
            <person name="Auvinen P."/>
            <person name="Paulin L."/>
            <person name="Pirhonen M."/>
            <person name="Palva T."/>
            <person name="Holm L."/>
        </authorList>
    </citation>
    <scope>NUCLEOTIDE SEQUENCE</scope>
    <source>
        <strain evidence="1">SCC3193</strain>
    </source>
</reference>
<organism evidence="1 3">
    <name type="scientific">Pectobacterium parmentieri</name>
    <dbReference type="NCBI Taxonomy" id="1905730"/>
    <lineage>
        <taxon>Bacteria</taxon>
        <taxon>Pseudomonadati</taxon>
        <taxon>Pseudomonadota</taxon>
        <taxon>Gammaproteobacteria</taxon>
        <taxon>Enterobacterales</taxon>
        <taxon>Pectobacteriaceae</taxon>
        <taxon>Pectobacterium</taxon>
    </lineage>
</organism>
<dbReference type="RefSeq" id="WP_014700332.1">
    <property type="nucleotide sequence ID" value="NC_017845.1"/>
</dbReference>
<gene>
    <name evidence="1" type="ordered locus">W5S_2688</name>
    <name evidence="2" type="ORF">F6Q06_22585</name>
</gene>
<evidence type="ECO:0000313" key="1">
    <source>
        <dbReference type="EMBL" id="AFI90773.1"/>
    </source>
</evidence>
<sequence>MDWYRFEGDCYQLAVKLITRILSENPDENFYAFSLYTDSSAMTVSLSANSKEKLKAILDADSDKSKENQSYYKWAISEWAYEGYGTDLFADMSKELRLSPEREHFYDFKNSLIYSLTNALKRANEEIVQEGHTIAVMFVSVTDDDSAEDIENMSSKIINNRVVHSLFLERYGND</sequence>
<dbReference type="KEGG" id="pec:W5S_2688"/>
<dbReference type="EMBL" id="WABS01000073">
    <property type="protein sequence ID" value="MBI0557247.1"/>
    <property type="molecule type" value="Genomic_DNA"/>
</dbReference>
<evidence type="ECO:0000313" key="2">
    <source>
        <dbReference type="EMBL" id="MBI0557247.1"/>
    </source>
</evidence>
<evidence type="ECO:0000313" key="4">
    <source>
        <dbReference type="Proteomes" id="UP001194579"/>
    </source>
</evidence>
<dbReference type="EMBL" id="CP003415">
    <property type="protein sequence ID" value="AFI90773.1"/>
    <property type="molecule type" value="Genomic_DNA"/>
</dbReference>
<evidence type="ECO:0000313" key="3">
    <source>
        <dbReference type="Proteomes" id="UP000008044"/>
    </source>
</evidence>
<reference evidence="1 3" key="1">
    <citation type="journal article" date="2012" name="J. Bacteriol.">
        <title>Genome sequence of Pectobacterium sp. strain SCC3193.</title>
        <authorList>
            <person name="Koskinen J.P."/>
            <person name="Laine P."/>
            <person name="Niemi O."/>
            <person name="Nykyri J."/>
            <person name="Harjunpaa H."/>
            <person name="Auvinen P."/>
            <person name="Paulin L."/>
            <person name="Pirhonen M."/>
            <person name="Palva T."/>
            <person name="Holm L."/>
        </authorList>
    </citation>
    <scope>NUCLEOTIDE SEQUENCE [LARGE SCALE GENOMIC DNA]</scope>
    <source>
        <strain evidence="1 3">SCC3193</strain>
    </source>
</reference>
<dbReference type="Proteomes" id="UP001194579">
    <property type="component" value="Unassembled WGS sequence"/>
</dbReference>
<reference evidence="4" key="3">
    <citation type="submission" date="2023-07" db="EMBL/GenBank/DDBJ databases">
        <title>Identification of Pectobacterium versatile causing blackleg of potato from New York State with a whole genome sequencing approach.</title>
        <authorList>
            <person name="Ma X."/>
            <person name="Swingle B."/>
        </authorList>
    </citation>
    <scope>NUCLEOTIDE SEQUENCE [LARGE SCALE GENOMIC DNA]</scope>
    <source>
        <strain evidence="4">NY1588A</strain>
    </source>
</reference>
<dbReference type="HOGENOM" id="CLU_123234_1_0_6"/>
<dbReference type="eggNOG" id="ENOG5030JIF">
    <property type="taxonomic scope" value="Bacteria"/>
</dbReference>
<accession>A0A0H3I413</accession>
<protein>
    <submittedName>
        <fullName evidence="2">DUF4303 domain-containing protein</fullName>
    </submittedName>
</protein>
<dbReference type="AlphaFoldDB" id="A0A0H3I413"/>
<dbReference type="InterPro" id="IPR025409">
    <property type="entry name" value="DUF4303"/>
</dbReference>
<reference evidence="2" key="4">
    <citation type="submission" date="2024-05" db="EMBL/GenBank/DDBJ databases">
        <title>Identification of Pectobacterium versatile causing blackleg of potato from New York State with a whole genome sequencing approach.</title>
        <authorList>
            <person name="Ma X."/>
            <person name="Swingle B."/>
        </authorList>
    </citation>
    <scope>NUCLEOTIDE SEQUENCE</scope>
    <source>
        <strain evidence="2">NY1588A</strain>
    </source>
</reference>
<dbReference type="PATRIC" id="fig|1166016.3.peg.2726"/>
<proteinExistence type="predicted"/>
<keyword evidence="4" id="KW-1185">Reference proteome</keyword>